<dbReference type="EMBL" id="JH598005">
    <property type="status" value="NOT_ANNOTATED_CDS"/>
    <property type="molecule type" value="Genomic_DNA"/>
</dbReference>
<reference evidence="1" key="2">
    <citation type="submission" date="2015-06" db="UniProtKB">
        <authorList>
            <consortium name="EnsemblProtists"/>
        </authorList>
    </citation>
    <scope>IDENTIFICATION</scope>
    <source>
        <strain evidence="1">Emoy2</strain>
    </source>
</reference>
<evidence type="ECO:0000313" key="2">
    <source>
        <dbReference type="Proteomes" id="UP000011713"/>
    </source>
</evidence>
<proteinExistence type="predicted"/>
<dbReference type="VEuPathDB" id="FungiDB:HpaG810947"/>
<organism evidence="1 2">
    <name type="scientific">Hyaloperonospora arabidopsidis (strain Emoy2)</name>
    <name type="common">Downy mildew agent</name>
    <name type="synonym">Peronospora arabidopsidis</name>
    <dbReference type="NCBI Taxonomy" id="559515"/>
    <lineage>
        <taxon>Eukaryota</taxon>
        <taxon>Sar</taxon>
        <taxon>Stramenopiles</taxon>
        <taxon>Oomycota</taxon>
        <taxon>Peronosporomycetes</taxon>
        <taxon>Peronosporales</taxon>
        <taxon>Peronosporaceae</taxon>
        <taxon>Hyaloperonospora</taxon>
    </lineage>
</organism>
<sequence>MLLLFIKAIMNPYYLFDSSFINSKRLTRSDGNISVLLHGLTSASKTSLQGKQAKIAKFKG</sequence>
<evidence type="ECO:0000313" key="1">
    <source>
        <dbReference type="EnsemblProtists" id="HpaP810947"/>
    </source>
</evidence>
<keyword evidence="2" id="KW-1185">Reference proteome</keyword>
<dbReference type="HOGENOM" id="CLU_2946552_0_0_1"/>
<dbReference type="EnsemblProtists" id="HpaT810947">
    <property type="protein sequence ID" value="HpaP810947"/>
    <property type="gene ID" value="HpaG810947"/>
</dbReference>
<name>M4BWP6_HYAAE</name>
<reference evidence="2" key="1">
    <citation type="journal article" date="2010" name="Science">
        <title>Signatures of adaptation to obligate biotrophy in the Hyaloperonospora arabidopsidis genome.</title>
        <authorList>
            <person name="Baxter L."/>
            <person name="Tripathy S."/>
            <person name="Ishaque N."/>
            <person name="Boot N."/>
            <person name="Cabral A."/>
            <person name="Kemen E."/>
            <person name="Thines M."/>
            <person name="Ah-Fong A."/>
            <person name="Anderson R."/>
            <person name="Badejoko W."/>
            <person name="Bittner-Eddy P."/>
            <person name="Boore J.L."/>
            <person name="Chibucos M.C."/>
            <person name="Coates M."/>
            <person name="Dehal P."/>
            <person name="Delehaunty K."/>
            <person name="Dong S."/>
            <person name="Downton P."/>
            <person name="Dumas B."/>
            <person name="Fabro G."/>
            <person name="Fronick C."/>
            <person name="Fuerstenberg S.I."/>
            <person name="Fulton L."/>
            <person name="Gaulin E."/>
            <person name="Govers F."/>
            <person name="Hughes L."/>
            <person name="Humphray S."/>
            <person name="Jiang R.H."/>
            <person name="Judelson H."/>
            <person name="Kamoun S."/>
            <person name="Kyung K."/>
            <person name="Meijer H."/>
            <person name="Minx P."/>
            <person name="Morris P."/>
            <person name="Nelson J."/>
            <person name="Phuntumart V."/>
            <person name="Qutob D."/>
            <person name="Rehmany A."/>
            <person name="Rougon-Cardoso A."/>
            <person name="Ryden P."/>
            <person name="Torto-Alalibo T."/>
            <person name="Studholme D."/>
            <person name="Wang Y."/>
            <person name="Win J."/>
            <person name="Wood J."/>
            <person name="Clifton S.W."/>
            <person name="Rogers J."/>
            <person name="Van den Ackerveken G."/>
            <person name="Jones J.D."/>
            <person name="McDowell J.M."/>
            <person name="Beynon J."/>
            <person name="Tyler B.M."/>
        </authorList>
    </citation>
    <scope>NUCLEOTIDE SEQUENCE [LARGE SCALE GENOMIC DNA]</scope>
    <source>
        <strain evidence="2">Emoy2</strain>
    </source>
</reference>
<protein>
    <submittedName>
        <fullName evidence="1">Uncharacterized protein</fullName>
    </submittedName>
</protein>
<accession>M4BWP6</accession>
<dbReference type="AlphaFoldDB" id="M4BWP6"/>
<dbReference type="Proteomes" id="UP000011713">
    <property type="component" value="Unassembled WGS sequence"/>
</dbReference>
<dbReference type="InParanoid" id="M4BWP6"/>